<dbReference type="Pfam" id="PF00005">
    <property type="entry name" value="ABC_tran"/>
    <property type="match status" value="1"/>
</dbReference>
<keyword evidence="6 10" id="KW-0067">ATP-binding</keyword>
<dbReference type="RefSeq" id="WP_151178883.1">
    <property type="nucleotide sequence ID" value="NZ_CP042906.1"/>
</dbReference>
<proteinExistence type="inferred from homology"/>
<dbReference type="PANTHER" id="PTHR43166:SF9">
    <property type="entry name" value="GLUTAMATE_ASPARTATE IMPORT ATP-BINDING PROTEIN GLTL"/>
    <property type="match status" value="1"/>
</dbReference>
<evidence type="ECO:0000313" key="10">
    <source>
        <dbReference type="EMBL" id="QEX18757.1"/>
    </source>
</evidence>
<dbReference type="GO" id="GO:0005524">
    <property type="term" value="F:ATP binding"/>
    <property type="evidence" value="ECO:0007669"/>
    <property type="project" value="UniProtKB-KW"/>
</dbReference>
<evidence type="ECO:0000259" key="9">
    <source>
        <dbReference type="PROSITE" id="PS50893"/>
    </source>
</evidence>
<dbReference type="PROSITE" id="PS50893">
    <property type="entry name" value="ABC_TRANSPORTER_2"/>
    <property type="match status" value="1"/>
</dbReference>
<dbReference type="InterPro" id="IPR003593">
    <property type="entry name" value="AAA+_ATPase"/>
</dbReference>
<dbReference type="GO" id="GO:0005886">
    <property type="term" value="C:plasma membrane"/>
    <property type="evidence" value="ECO:0007669"/>
    <property type="project" value="UniProtKB-SubCell"/>
</dbReference>
<evidence type="ECO:0000256" key="2">
    <source>
        <dbReference type="ARBA" id="ARBA00005417"/>
    </source>
</evidence>
<organism evidence="10 11">
    <name type="scientific">Hypericibacter terrae</name>
    <dbReference type="NCBI Taxonomy" id="2602015"/>
    <lineage>
        <taxon>Bacteria</taxon>
        <taxon>Pseudomonadati</taxon>
        <taxon>Pseudomonadota</taxon>
        <taxon>Alphaproteobacteria</taxon>
        <taxon>Rhodospirillales</taxon>
        <taxon>Dongiaceae</taxon>
        <taxon>Hypericibacter</taxon>
    </lineage>
</organism>
<gene>
    <name evidence="10" type="ORF">FRZ44_40670</name>
</gene>
<dbReference type="AlphaFoldDB" id="A0A5J6MNK3"/>
<keyword evidence="3" id="KW-0813">Transport</keyword>
<reference evidence="10 11" key="1">
    <citation type="submission" date="2019-08" db="EMBL/GenBank/DDBJ databases">
        <title>Hyperibacter terrae gen. nov., sp. nov. and Hyperibacter viscosus sp. nov., two new members in the family Rhodospirillaceae isolated from the rhizosphere of Hypericum perforatum.</title>
        <authorList>
            <person name="Noviana Z."/>
        </authorList>
    </citation>
    <scope>NUCLEOTIDE SEQUENCE [LARGE SCALE GENOMIC DNA]</scope>
    <source>
        <strain evidence="10 11">R5913</strain>
    </source>
</reference>
<dbReference type="Proteomes" id="UP000326202">
    <property type="component" value="Chromosome"/>
</dbReference>
<dbReference type="FunFam" id="3.40.50.300:FF:000020">
    <property type="entry name" value="Amino acid ABC transporter ATP-binding component"/>
    <property type="match status" value="1"/>
</dbReference>
<evidence type="ECO:0000256" key="3">
    <source>
        <dbReference type="ARBA" id="ARBA00022448"/>
    </source>
</evidence>
<dbReference type="SUPFAM" id="SSF52540">
    <property type="entry name" value="P-loop containing nucleoside triphosphate hydrolases"/>
    <property type="match status" value="1"/>
</dbReference>
<dbReference type="KEGG" id="htq:FRZ44_40670"/>
<keyword evidence="5" id="KW-0547">Nucleotide-binding</keyword>
<dbReference type="PROSITE" id="PS00211">
    <property type="entry name" value="ABC_TRANSPORTER_1"/>
    <property type="match status" value="1"/>
</dbReference>
<name>A0A5J6MNK3_9PROT</name>
<dbReference type="SMART" id="SM00382">
    <property type="entry name" value="AAA"/>
    <property type="match status" value="1"/>
</dbReference>
<keyword evidence="11" id="KW-1185">Reference proteome</keyword>
<accession>A0A5J6MNK3</accession>
<dbReference type="InterPro" id="IPR030679">
    <property type="entry name" value="ABC_ATPase_HisP-typ"/>
</dbReference>
<keyword evidence="8" id="KW-0472">Membrane</keyword>
<dbReference type="InterPro" id="IPR003439">
    <property type="entry name" value="ABC_transporter-like_ATP-bd"/>
</dbReference>
<evidence type="ECO:0000256" key="1">
    <source>
        <dbReference type="ARBA" id="ARBA00004202"/>
    </source>
</evidence>
<feature type="domain" description="ABC transporter" evidence="9">
    <location>
        <begin position="5"/>
        <end position="238"/>
    </location>
</feature>
<dbReference type="GO" id="GO:0016887">
    <property type="term" value="F:ATP hydrolysis activity"/>
    <property type="evidence" value="ECO:0007669"/>
    <property type="project" value="InterPro"/>
</dbReference>
<evidence type="ECO:0000256" key="4">
    <source>
        <dbReference type="ARBA" id="ARBA00022475"/>
    </source>
</evidence>
<sequence>MSDVLVLEGLVKRFGTHTVLDGVDLAVREGETVAIIGPSGSGKSTLLRCVNRLEEPSGGRVLFQGEPVVPGPKLRAMRARMGMVFQHFNLFTHMSVLANVIEAPVQVLKLSRTEAEARGRDLLARVGLADKSQAFPSQLSGGQKQRVAIARSLAMEPKLLLLDEITSALDPELVGEVLQVIRALAKQGMTMLIVTHEMGFAREVADRVVFMDGGRIVEEGLPDALFARPRSDRLQLFLRAVLDRTPLEAAKG</sequence>
<comment type="similarity">
    <text evidence="2">Belongs to the ABC transporter superfamily.</text>
</comment>
<dbReference type="CDD" id="cd03262">
    <property type="entry name" value="ABC_HisP_GlnQ"/>
    <property type="match status" value="1"/>
</dbReference>
<keyword evidence="4" id="KW-1003">Cell membrane</keyword>
<dbReference type="InterPro" id="IPR050086">
    <property type="entry name" value="MetN_ABC_transporter-like"/>
</dbReference>
<evidence type="ECO:0000313" key="11">
    <source>
        <dbReference type="Proteomes" id="UP000326202"/>
    </source>
</evidence>
<dbReference type="PANTHER" id="PTHR43166">
    <property type="entry name" value="AMINO ACID IMPORT ATP-BINDING PROTEIN"/>
    <property type="match status" value="1"/>
</dbReference>
<dbReference type="GO" id="GO:0015424">
    <property type="term" value="F:ABC-type amino acid transporter activity"/>
    <property type="evidence" value="ECO:0007669"/>
    <property type="project" value="InterPro"/>
</dbReference>
<dbReference type="PIRSF" id="PIRSF039085">
    <property type="entry name" value="ABC_ATPase_HisP"/>
    <property type="match status" value="1"/>
</dbReference>
<dbReference type="EMBL" id="CP042906">
    <property type="protein sequence ID" value="QEX18757.1"/>
    <property type="molecule type" value="Genomic_DNA"/>
</dbReference>
<protein>
    <submittedName>
        <fullName evidence="10">Glutamine ABC transporter ATP-binding protein</fullName>
    </submittedName>
</protein>
<evidence type="ECO:0000256" key="6">
    <source>
        <dbReference type="ARBA" id="ARBA00022840"/>
    </source>
</evidence>
<keyword evidence="7" id="KW-0029">Amino-acid transport</keyword>
<dbReference type="OrthoDB" id="9802264at2"/>
<dbReference type="InterPro" id="IPR017871">
    <property type="entry name" value="ABC_transporter-like_CS"/>
</dbReference>
<dbReference type="Gene3D" id="3.40.50.300">
    <property type="entry name" value="P-loop containing nucleotide triphosphate hydrolases"/>
    <property type="match status" value="1"/>
</dbReference>
<evidence type="ECO:0000256" key="8">
    <source>
        <dbReference type="ARBA" id="ARBA00023136"/>
    </source>
</evidence>
<comment type="subcellular location">
    <subcellularLocation>
        <location evidence="1">Cell membrane</location>
        <topology evidence="1">Peripheral membrane protein</topology>
    </subcellularLocation>
</comment>
<evidence type="ECO:0000256" key="5">
    <source>
        <dbReference type="ARBA" id="ARBA00022741"/>
    </source>
</evidence>
<dbReference type="InterPro" id="IPR027417">
    <property type="entry name" value="P-loop_NTPase"/>
</dbReference>
<evidence type="ECO:0000256" key="7">
    <source>
        <dbReference type="ARBA" id="ARBA00022970"/>
    </source>
</evidence>